<gene>
    <name evidence="11" type="ORF">PT974_03944</name>
</gene>
<dbReference type="Proteomes" id="UP001338125">
    <property type="component" value="Unassembled WGS sequence"/>
</dbReference>
<dbReference type="EMBL" id="JAVFKD010000004">
    <property type="protein sequence ID" value="KAK5995535.1"/>
    <property type="molecule type" value="Genomic_DNA"/>
</dbReference>
<evidence type="ECO:0000256" key="5">
    <source>
        <dbReference type="ARBA" id="ARBA00022691"/>
    </source>
</evidence>
<dbReference type="InterPro" id="IPR050390">
    <property type="entry name" value="C5-Methyltransferase"/>
</dbReference>
<comment type="subcellular location">
    <subcellularLocation>
        <location evidence="1">Nucleus</location>
    </subcellularLocation>
</comment>
<keyword evidence="6" id="KW-0238">DNA-binding</keyword>
<feature type="compositionally biased region" description="Basic residues" evidence="9">
    <location>
        <begin position="1084"/>
        <end position="1094"/>
    </location>
</feature>
<dbReference type="InterPro" id="IPR029063">
    <property type="entry name" value="SAM-dependent_MTases_sf"/>
</dbReference>
<dbReference type="InterPro" id="IPR043151">
    <property type="entry name" value="BAH_sf"/>
</dbReference>
<dbReference type="Pfam" id="PF00145">
    <property type="entry name" value="DNA_methylase"/>
    <property type="match status" value="1"/>
</dbReference>
<dbReference type="CDD" id="cd04712">
    <property type="entry name" value="BAH_DCM_I"/>
    <property type="match status" value="1"/>
</dbReference>
<dbReference type="PROSITE" id="PS51038">
    <property type="entry name" value="BAH"/>
    <property type="match status" value="1"/>
</dbReference>
<feature type="active site" evidence="8">
    <location>
        <position position="654"/>
    </location>
</feature>
<dbReference type="InterPro" id="IPR057215">
    <property type="entry name" value="DUF7893"/>
</dbReference>
<evidence type="ECO:0000256" key="9">
    <source>
        <dbReference type="SAM" id="MobiDB-lite"/>
    </source>
</evidence>
<dbReference type="InterPro" id="IPR001025">
    <property type="entry name" value="BAH_dom"/>
</dbReference>
<evidence type="ECO:0000313" key="11">
    <source>
        <dbReference type="EMBL" id="KAK5995535.1"/>
    </source>
</evidence>
<evidence type="ECO:0000256" key="2">
    <source>
        <dbReference type="ARBA" id="ARBA00011975"/>
    </source>
</evidence>
<organism evidence="11 12">
    <name type="scientific">Cladobotryum mycophilum</name>
    <dbReference type="NCBI Taxonomy" id="491253"/>
    <lineage>
        <taxon>Eukaryota</taxon>
        <taxon>Fungi</taxon>
        <taxon>Dikarya</taxon>
        <taxon>Ascomycota</taxon>
        <taxon>Pezizomycotina</taxon>
        <taxon>Sordariomycetes</taxon>
        <taxon>Hypocreomycetidae</taxon>
        <taxon>Hypocreales</taxon>
        <taxon>Hypocreaceae</taxon>
        <taxon>Cladobotryum</taxon>
    </lineage>
</organism>
<dbReference type="Gene3D" id="3.90.120.10">
    <property type="entry name" value="DNA Methylase, subunit A, domain 2"/>
    <property type="match status" value="1"/>
</dbReference>
<dbReference type="PANTHER" id="PTHR10629:SF54">
    <property type="entry name" value="DNA METHYLTRANSFERASE DIM-2"/>
    <property type="match status" value="1"/>
</dbReference>
<dbReference type="Gene3D" id="3.40.50.150">
    <property type="entry name" value="Vaccinia Virus protein VP39"/>
    <property type="match status" value="1"/>
</dbReference>
<dbReference type="Pfam" id="PF25423">
    <property type="entry name" value="DUF7893"/>
    <property type="match status" value="1"/>
</dbReference>
<evidence type="ECO:0000256" key="3">
    <source>
        <dbReference type="ARBA" id="ARBA00022603"/>
    </source>
</evidence>
<evidence type="ECO:0000256" key="6">
    <source>
        <dbReference type="ARBA" id="ARBA00023125"/>
    </source>
</evidence>
<evidence type="ECO:0000313" key="12">
    <source>
        <dbReference type="Proteomes" id="UP001338125"/>
    </source>
</evidence>
<evidence type="ECO:0000256" key="8">
    <source>
        <dbReference type="PROSITE-ProRule" id="PRU01016"/>
    </source>
</evidence>
<feature type="domain" description="BAH" evidence="10">
    <location>
        <begin position="281"/>
        <end position="411"/>
    </location>
</feature>
<comment type="caution">
    <text evidence="11">The sequence shown here is derived from an EMBL/GenBank/DDBJ whole genome shotgun (WGS) entry which is preliminary data.</text>
</comment>
<proteinExistence type="inferred from homology"/>
<reference evidence="11 12" key="1">
    <citation type="submission" date="2024-01" db="EMBL/GenBank/DDBJ databases">
        <title>Complete genome of Cladobotryum mycophilum ATHUM6906.</title>
        <authorList>
            <person name="Christinaki A.C."/>
            <person name="Myridakis A.I."/>
            <person name="Kouvelis V.N."/>
        </authorList>
    </citation>
    <scope>NUCLEOTIDE SEQUENCE [LARGE SCALE GENOMIC DNA]</scope>
    <source>
        <strain evidence="11 12">ATHUM6906</strain>
    </source>
</reference>
<dbReference type="InterPro" id="IPR018117">
    <property type="entry name" value="C5_DNA_meth_AS"/>
</dbReference>
<keyword evidence="4 8" id="KW-0808">Transferase</keyword>
<dbReference type="PROSITE" id="PS51679">
    <property type="entry name" value="SAM_MT_C5"/>
    <property type="match status" value="1"/>
</dbReference>
<feature type="region of interest" description="Disordered" evidence="9">
    <location>
        <begin position="1042"/>
        <end position="1109"/>
    </location>
</feature>
<evidence type="ECO:0000259" key="10">
    <source>
        <dbReference type="PROSITE" id="PS51038"/>
    </source>
</evidence>
<keyword evidence="12" id="KW-1185">Reference proteome</keyword>
<dbReference type="Gene3D" id="2.30.30.490">
    <property type="match status" value="1"/>
</dbReference>
<feature type="compositionally biased region" description="Low complexity" evidence="9">
    <location>
        <begin position="1046"/>
        <end position="1060"/>
    </location>
</feature>
<dbReference type="PRINTS" id="PR00105">
    <property type="entry name" value="C5METTRFRASE"/>
</dbReference>
<accession>A0ABR0SUW0</accession>
<evidence type="ECO:0000256" key="4">
    <source>
        <dbReference type="ARBA" id="ARBA00022679"/>
    </source>
</evidence>
<dbReference type="InterPro" id="IPR001525">
    <property type="entry name" value="C5_MeTfrase"/>
</dbReference>
<keyword evidence="3 8" id="KW-0489">Methyltransferase</keyword>
<dbReference type="PANTHER" id="PTHR10629">
    <property type="entry name" value="CYTOSINE-SPECIFIC METHYLTRANSFERASE"/>
    <property type="match status" value="1"/>
</dbReference>
<dbReference type="PROSITE" id="PS00094">
    <property type="entry name" value="C5_MTASE_1"/>
    <property type="match status" value="1"/>
</dbReference>
<evidence type="ECO:0000256" key="7">
    <source>
        <dbReference type="ARBA" id="ARBA00023242"/>
    </source>
</evidence>
<keyword evidence="7" id="KW-0539">Nucleus</keyword>
<comment type="similarity">
    <text evidence="8">Belongs to the class I-like SAM-binding methyltransferase superfamily. C5-methyltransferase family.</text>
</comment>
<protein>
    <recommendedName>
        <fullName evidence="2">DNA (cytosine-5-)-methyltransferase</fullName>
        <ecNumber evidence="2">2.1.1.37</ecNumber>
    </recommendedName>
</protein>
<sequence length="1109" mass="125498">MSELSAVKALSAAWDWTGTAKDQDFIEFQLDDFAVYCDTAKFSEEMRSLHHLDTKTGHGNFYFDGILSVKDTRVYVRRVPISAVPVQNYGALSVHSVKDHIWLRSTLNASRNIYYRLCQPAREYRRFFNPFMWVADLAKHFVDFLKVMGDSKRKVTILHFRSMFATWLRKTHKNAPDFLAWLALHPSEDYRTSIVANIAFLHKEAVGVLDPKDTYFHTIWAEIWEFQRYPDPPKDQLEAVPLSAETEKLRNGLIQERHLEFSAALHDSTKNMSIAAENRIKNIKPGDTISTHRDDEGSGTQWQREVSKGCSDVDRWFALVQKVHTKKDGRRLFDVIWYYRPIDTLCGLMKYPWNNELFLSNHCSCSERAKIDESEILGVHDVDFGGTSATNAELFCRQTYLHEERRWITLKEAHMLCKHAHSVGTKKHSLKYLSGDTLLIHLDLNSEIAEPCELVSSFREESRKVYRCRRLLRRRAILPATSIRPNELVYSEQLVEVKKTRILGRCHVRFFRAADHIPTPYDRDGVGNFFYITHREAFINGALRCVPLEKVPPSLKQGFDPDQEIPKLRGMDLFCGGGNFGRGLEDGGAIEMKWANDYDSRAIHTYMANVASPGAVHPFLGSIDNLQRLAIQGKFANNVPPIGDVDFISGGSPCPGFSRLTNDKTTITQRKNQSLVASFASIIDLYRPKYGLLENVPGIVHKKADRNDDVFSQLICALVGLGYQTQFFFLDASSCGSSQRRSRVFVMFAAPGLELPQKPTQTHSHPPKTSPMSIGWLPNGQHMATRGMPTATPFKYVTAEEVTADLPVIYDAKPDICISHPDHRMATGLTRMLRVRCSLVPTRPWGMNFAQAWYGEDKKKPGSGVITVADRGYFTKSDTAMDITSQPLQTRPSTNAFGRLHPHRLMETIVTRQNPGDAKNGRQLHWQEDRVLTVMEARRAQGIRDDEVLLGNPTVQYKIVGNSVAREVAVALGAVIREAWAATLKQIDDEDDRKVEAQGGMIKEEDGDIKLLPVEDNISDSDDMESLIDRFVMPTAINITAQRPPSLASSTTLTNNSASEESGDTITKRKRLVVQIPSSSSSSKRQRTTRRLSRRLSNTIIDTDESNDR</sequence>
<dbReference type="SUPFAM" id="SSF53335">
    <property type="entry name" value="S-adenosyl-L-methionine-dependent methyltransferases"/>
    <property type="match status" value="1"/>
</dbReference>
<name>A0ABR0SUW0_9HYPO</name>
<evidence type="ECO:0000256" key="1">
    <source>
        <dbReference type="ARBA" id="ARBA00004123"/>
    </source>
</evidence>
<keyword evidence="5 8" id="KW-0949">S-adenosyl-L-methionine</keyword>
<dbReference type="EC" id="2.1.1.37" evidence="2"/>